<dbReference type="PRINTS" id="PR00344">
    <property type="entry name" value="BCTRLSENSOR"/>
</dbReference>
<keyword evidence="7" id="KW-0812">Transmembrane</keyword>
<dbReference type="InterPro" id="IPR036097">
    <property type="entry name" value="HisK_dim/P_sf"/>
</dbReference>
<evidence type="ECO:0000259" key="8">
    <source>
        <dbReference type="PROSITE" id="PS50109"/>
    </source>
</evidence>
<dbReference type="InterPro" id="IPR003594">
    <property type="entry name" value="HATPase_dom"/>
</dbReference>
<protein>
    <recommendedName>
        <fullName evidence="2">histidine kinase</fullName>
        <ecNumber evidence="2">2.7.13.3</ecNumber>
    </recommendedName>
</protein>
<dbReference type="SMART" id="SM00387">
    <property type="entry name" value="HATPase_c"/>
    <property type="match status" value="1"/>
</dbReference>
<reference evidence="9" key="1">
    <citation type="submission" date="2021-11" db="EMBL/GenBank/DDBJ databases">
        <title>The complete genome of Massilia sp sp. G4R7.</title>
        <authorList>
            <person name="Liu L."/>
            <person name="Yue J."/>
            <person name="Yuan J."/>
            <person name="Yang F."/>
            <person name="Li L."/>
        </authorList>
    </citation>
    <scope>NUCLEOTIDE SEQUENCE</scope>
    <source>
        <strain evidence="9">G4R7</strain>
    </source>
</reference>
<dbReference type="InterPro" id="IPR050736">
    <property type="entry name" value="Sensor_HK_Regulatory"/>
</dbReference>
<dbReference type="SUPFAM" id="SSF47384">
    <property type="entry name" value="Homodimeric domain of signal transducing histidine kinase"/>
    <property type="match status" value="1"/>
</dbReference>
<keyword evidence="7" id="KW-0472">Membrane</keyword>
<organism evidence="9 10">
    <name type="scientific">Massilia phyllostachyos</name>
    <dbReference type="NCBI Taxonomy" id="2898585"/>
    <lineage>
        <taxon>Bacteria</taxon>
        <taxon>Pseudomonadati</taxon>
        <taxon>Pseudomonadota</taxon>
        <taxon>Betaproteobacteria</taxon>
        <taxon>Burkholderiales</taxon>
        <taxon>Oxalobacteraceae</taxon>
        <taxon>Telluria group</taxon>
        <taxon>Massilia</taxon>
    </lineage>
</organism>
<dbReference type="InterPro" id="IPR003661">
    <property type="entry name" value="HisK_dim/P_dom"/>
</dbReference>
<dbReference type="InterPro" id="IPR036890">
    <property type="entry name" value="HATPase_C_sf"/>
</dbReference>
<dbReference type="EMBL" id="JAJNOC010000003">
    <property type="protein sequence ID" value="MCD2517156.1"/>
    <property type="molecule type" value="Genomic_DNA"/>
</dbReference>
<dbReference type="InterPro" id="IPR005467">
    <property type="entry name" value="His_kinase_dom"/>
</dbReference>
<comment type="catalytic activity">
    <reaction evidence="1">
        <text>ATP + protein L-histidine = ADP + protein N-phospho-L-histidine.</text>
        <dbReference type="EC" id="2.7.13.3"/>
    </reaction>
</comment>
<evidence type="ECO:0000313" key="10">
    <source>
        <dbReference type="Proteomes" id="UP001179361"/>
    </source>
</evidence>
<name>A0ABS8Q892_9BURK</name>
<dbReference type="PROSITE" id="PS50109">
    <property type="entry name" value="HIS_KIN"/>
    <property type="match status" value="1"/>
</dbReference>
<feature type="transmembrane region" description="Helical" evidence="7">
    <location>
        <begin position="168"/>
        <end position="187"/>
    </location>
</feature>
<dbReference type="PANTHER" id="PTHR43711">
    <property type="entry name" value="TWO-COMPONENT HISTIDINE KINASE"/>
    <property type="match status" value="1"/>
</dbReference>
<dbReference type="Gene3D" id="1.10.287.130">
    <property type="match status" value="1"/>
</dbReference>
<feature type="transmembrane region" description="Helical" evidence="7">
    <location>
        <begin position="108"/>
        <end position="126"/>
    </location>
</feature>
<evidence type="ECO:0000256" key="6">
    <source>
        <dbReference type="ARBA" id="ARBA00023012"/>
    </source>
</evidence>
<dbReference type="InterPro" id="IPR004358">
    <property type="entry name" value="Sig_transdc_His_kin-like_C"/>
</dbReference>
<feature type="transmembrane region" description="Helical" evidence="7">
    <location>
        <begin position="207"/>
        <end position="227"/>
    </location>
</feature>
<dbReference type="SMART" id="SM00388">
    <property type="entry name" value="HisKA"/>
    <property type="match status" value="1"/>
</dbReference>
<sequence length="511" mass="54113">MNRKTRLELPVAIAWACACVAATCMLGWMIDVHALVSLLPGLPVMVPLTAALTLLASWTLCQRQRAGGAGLAPAIVLVAIATLILTTYGAERLGLLEKPIVRSGAWGVSSPITASMFLGIGLSLATLSAPRLIRHSQWLALAVLFLSSLTLAGYLSRDTFLYQLLPGTGTSILTSLVLISLSIGSLASRPREGIMVAVAGPATRARIARRLLLATAAMPVLCGVGVWTALHVDLVDTDTAIALLVWGISAFLVVSTWQGALRLGRAEAALEEAMLALREADANKDRFLAVLAHELRNPLAPLRTAADLLRLPAGLEAAQQRRTGDIVARQVDAMSHLIEDLLDVSRTRQGLIAIDRAPVDLHTVAGDAVEQTRSLMAHRGHRLLTELPDVHPRILGDHKRLVQVLANLLVNSARYTPEGGEITLALRVRPGYADIVVRDNGIGIDTVMLGRIFDSFTQAQRNPERGEGGLGLGLSLVKKLVELHGGTVTASSAGVGQGSAFTVTLPVGAEG</sequence>
<evidence type="ECO:0000256" key="4">
    <source>
        <dbReference type="ARBA" id="ARBA00022679"/>
    </source>
</evidence>
<feature type="transmembrane region" description="Helical" evidence="7">
    <location>
        <begin position="12"/>
        <end position="30"/>
    </location>
</feature>
<accession>A0ABS8Q892</accession>
<feature type="transmembrane region" description="Helical" evidence="7">
    <location>
        <begin position="239"/>
        <end position="257"/>
    </location>
</feature>
<dbReference type="PROSITE" id="PS51257">
    <property type="entry name" value="PROKAR_LIPOPROTEIN"/>
    <property type="match status" value="1"/>
</dbReference>
<keyword evidence="5 9" id="KW-0418">Kinase</keyword>
<evidence type="ECO:0000256" key="5">
    <source>
        <dbReference type="ARBA" id="ARBA00022777"/>
    </source>
</evidence>
<evidence type="ECO:0000256" key="2">
    <source>
        <dbReference type="ARBA" id="ARBA00012438"/>
    </source>
</evidence>
<dbReference type="Pfam" id="PF00512">
    <property type="entry name" value="HisKA"/>
    <property type="match status" value="1"/>
</dbReference>
<keyword evidence="7" id="KW-1133">Transmembrane helix</keyword>
<dbReference type="PANTHER" id="PTHR43711:SF1">
    <property type="entry name" value="HISTIDINE KINASE 1"/>
    <property type="match status" value="1"/>
</dbReference>
<dbReference type="GO" id="GO:0016301">
    <property type="term" value="F:kinase activity"/>
    <property type="evidence" value="ECO:0007669"/>
    <property type="project" value="UniProtKB-KW"/>
</dbReference>
<feature type="domain" description="Histidine kinase" evidence="8">
    <location>
        <begin position="290"/>
        <end position="509"/>
    </location>
</feature>
<dbReference type="Proteomes" id="UP001179361">
    <property type="component" value="Unassembled WGS sequence"/>
</dbReference>
<keyword evidence="6" id="KW-0902">Two-component regulatory system</keyword>
<dbReference type="CDD" id="cd00075">
    <property type="entry name" value="HATPase"/>
    <property type="match status" value="1"/>
</dbReference>
<dbReference type="Gene3D" id="3.30.565.10">
    <property type="entry name" value="Histidine kinase-like ATPase, C-terminal domain"/>
    <property type="match status" value="1"/>
</dbReference>
<keyword evidence="4" id="KW-0808">Transferase</keyword>
<dbReference type="RefSeq" id="WP_231058447.1">
    <property type="nucleotide sequence ID" value="NZ_JAJNOC010000003.1"/>
</dbReference>
<keyword evidence="3" id="KW-0597">Phosphoprotein</keyword>
<dbReference type="SUPFAM" id="SSF55874">
    <property type="entry name" value="ATPase domain of HSP90 chaperone/DNA topoisomerase II/histidine kinase"/>
    <property type="match status" value="1"/>
</dbReference>
<evidence type="ECO:0000256" key="3">
    <source>
        <dbReference type="ARBA" id="ARBA00022553"/>
    </source>
</evidence>
<evidence type="ECO:0000313" key="9">
    <source>
        <dbReference type="EMBL" id="MCD2517156.1"/>
    </source>
</evidence>
<feature type="transmembrane region" description="Helical" evidence="7">
    <location>
        <begin position="138"/>
        <end position="156"/>
    </location>
</feature>
<dbReference type="CDD" id="cd00082">
    <property type="entry name" value="HisKA"/>
    <property type="match status" value="1"/>
</dbReference>
<dbReference type="Pfam" id="PF02518">
    <property type="entry name" value="HATPase_c"/>
    <property type="match status" value="1"/>
</dbReference>
<feature type="transmembrane region" description="Helical" evidence="7">
    <location>
        <begin position="42"/>
        <end position="61"/>
    </location>
</feature>
<evidence type="ECO:0000256" key="7">
    <source>
        <dbReference type="SAM" id="Phobius"/>
    </source>
</evidence>
<gene>
    <name evidence="9" type="ORF">LQ564_12650</name>
</gene>
<proteinExistence type="predicted"/>
<keyword evidence="10" id="KW-1185">Reference proteome</keyword>
<feature type="transmembrane region" description="Helical" evidence="7">
    <location>
        <begin position="68"/>
        <end position="88"/>
    </location>
</feature>
<evidence type="ECO:0000256" key="1">
    <source>
        <dbReference type="ARBA" id="ARBA00000085"/>
    </source>
</evidence>
<comment type="caution">
    <text evidence="9">The sequence shown here is derived from an EMBL/GenBank/DDBJ whole genome shotgun (WGS) entry which is preliminary data.</text>
</comment>
<dbReference type="EC" id="2.7.13.3" evidence="2"/>